<dbReference type="Proteomes" id="UP000184364">
    <property type="component" value="Unassembled WGS sequence"/>
</dbReference>
<name>A0A1M7L6T8_9FLAO</name>
<accession>A0A1M7L6T8</accession>
<evidence type="ECO:0000313" key="1">
    <source>
        <dbReference type="EMBL" id="SHM73474.1"/>
    </source>
</evidence>
<proteinExistence type="predicted"/>
<feature type="non-terminal residue" evidence="1">
    <location>
        <position position="52"/>
    </location>
</feature>
<dbReference type="AlphaFoldDB" id="A0A1M7L6T8"/>
<keyword evidence="2" id="KW-1185">Reference proteome</keyword>
<dbReference type="EMBL" id="FRAV01000085">
    <property type="protein sequence ID" value="SHM73474.1"/>
    <property type="molecule type" value="Genomic_DNA"/>
</dbReference>
<evidence type="ECO:0000313" key="2">
    <source>
        <dbReference type="Proteomes" id="UP000184364"/>
    </source>
</evidence>
<reference evidence="2" key="1">
    <citation type="submission" date="2016-11" db="EMBL/GenBank/DDBJ databases">
        <authorList>
            <person name="Varghese N."/>
            <person name="Submissions S."/>
        </authorList>
    </citation>
    <scope>NUCLEOTIDE SEQUENCE [LARGE SCALE GENOMIC DNA]</scope>
    <source>
        <strain evidence="2">DSM 26899</strain>
    </source>
</reference>
<sequence>MEELVYKKIQEYDPMLVRASCHKCSKPHSGFKISFTLLGSPPHLSTISLIIS</sequence>
<dbReference type="STRING" id="1302687.SAMN05444267_10855"/>
<organism evidence="1 2">
    <name type="scientific">Chryseobacterium polytrichastri</name>
    <dbReference type="NCBI Taxonomy" id="1302687"/>
    <lineage>
        <taxon>Bacteria</taxon>
        <taxon>Pseudomonadati</taxon>
        <taxon>Bacteroidota</taxon>
        <taxon>Flavobacteriia</taxon>
        <taxon>Flavobacteriales</taxon>
        <taxon>Weeksellaceae</taxon>
        <taxon>Chryseobacterium group</taxon>
        <taxon>Chryseobacterium</taxon>
    </lineage>
</organism>
<gene>
    <name evidence="1" type="ORF">SAMN05444267_10855</name>
</gene>
<protein>
    <submittedName>
        <fullName evidence="1">Uncharacterized protein</fullName>
    </submittedName>
</protein>